<dbReference type="Gramene" id="ORUFI05G06180.1">
    <property type="protein sequence ID" value="ORUFI05G06180.1"/>
    <property type="gene ID" value="ORUFI05G06180"/>
</dbReference>
<dbReference type="STRING" id="4529.A0A0E0PIG8"/>
<protein>
    <recommendedName>
        <fullName evidence="3">Xylanase inhibitor N-terminal domain-containing protein</fullName>
    </recommendedName>
</protein>
<dbReference type="InterPro" id="IPR001461">
    <property type="entry name" value="Aspartic_peptidase_A1"/>
</dbReference>
<dbReference type="OMA" id="FHYERRF"/>
<sequence>MRGASRLAVVVGREEGASSPVDGVASDEAGFREGGERSAARRRSERFPRVRGARRRELLRFFPVERARLERASEAASDPLAHAVLSFYDLENSQTGQLLPCSDVFCKHLSSSTSIPCQKDHPCIHFEKYGTENLLHGKIVQDFLVLEIVINHYKTSKVRTKVQFGSISQHLKSLSSSFTVDGVMGLGPSNTSLVYQLAKSQKWKKMFAHCLDGKRSGGIFVLGHIVGPKVRKTPLDQTRYRTTLLEITVGETSLSLSAGNVEIKSQNMTILETGSLISYLPEKIFSDLEDISVINIGGYSCFHYERRFPEVVFHFKELLTLRVYPHEYMFHNMENKGIIERRTCSFWAASKSSVHVRDEPTGKIYEVGSHRMNSDVKWDDEDVWSHDRVKLETEHTTPADNTSSQWTAFTFRNQVACDDWCSGVLRETVNNQAVCDDWCDHLLRDSLGHVVPLHHLPSIYQLEKYEYAEMVVGSSCGGDFGYHCRVHSFVDKAHRHCFPQIYSFEEKVLHVVDDTYNCKQPVCIVPHKTLKQGVEKVNCTYFLPVKI</sequence>
<reference evidence="5" key="1">
    <citation type="submission" date="2013-06" db="EMBL/GenBank/DDBJ databases">
        <authorList>
            <person name="Zhao Q."/>
        </authorList>
    </citation>
    <scope>NUCLEOTIDE SEQUENCE</scope>
    <source>
        <strain evidence="5">cv. W1943</strain>
    </source>
</reference>
<dbReference type="PANTHER" id="PTHR13683">
    <property type="entry name" value="ASPARTYL PROTEASES"/>
    <property type="match status" value="1"/>
</dbReference>
<dbReference type="EnsemblPlants" id="ORUFI05G06180.1">
    <property type="protein sequence ID" value="ORUFI05G06180.1"/>
    <property type="gene ID" value="ORUFI05G06180"/>
</dbReference>
<evidence type="ECO:0000259" key="3">
    <source>
        <dbReference type="Pfam" id="PF14543"/>
    </source>
</evidence>
<dbReference type="InterPro" id="IPR032861">
    <property type="entry name" value="TAXi_N"/>
</dbReference>
<dbReference type="InterPro" id="IPR034164">
    <property type="entry name" value="Pepsin-like_dom"/>
</dbReference>
<dbReference type="GO" id="GO:0004190">
    <property type="term" value="F:aspartic-type endopeptidase activity"/>
    <property type="evidence" value="ECO:0007669"/>
    <property type="project" value="InterPro"/>
</dbReference>
<evidence type="ECO:0000313" key="4">
    <source>
        <dbReference type="EnsemblPlants" id="ORUFI05G06180.1"/>
    </source>
</evidence>
<dbReference type="AlphaFoldDB" id="A0A0E0PIG8"/>
<feature type="region of interest" description="Disordered" evidence="2">
    <location>
        <begin position="13"/>
        <end position="43"/>
    </location>
</feature>
<dbReference type="Pfam" id="PF14543">
    <property type="entry name" value="TAXi_N"/>
    <property type="match status" value="1"/>
</dbReference>
<dbReference type="eggNOG" id="KOG1339">
    <property type="taxonomic scope" value="Eukaryota"/>
</dbReference>
<dbReference type="Gene3D" id="2.40.70.10">
    <property type="entry name" value="Acid Proteases"/>
    <property type="match status" value="2"/>
</dbReference>
<reference evidence="4" key="2">
    <citation type="submission" date="2015-06" db="UniProtKB">
        <authorList>
            <consortium name="EnsemblPlants"/>
        </authorList>
    </citation>
    <scope>IDENTIFICATION</scope>
</reference>
<name>A0A0E0PIG8_ORYRU</name>
<evidence type="ECO:0000256" key="2">
    <source>
        <dbReference type="SAM" id="MobiDB-lite"/>
    </source>
</evidence>
<dbReference type="InterPro" id="IPR021109">
    <property type="entry name" value="Peptidase_aspartic_dom_sf"/>
</dbReference>
<feature type="compositionally biased region" description="Basic and acidic residues" evidence="2">
    <location>
        <begin position="29"/>
        <end position="39"/>
    </location>
</feature>
<evidence type="ECO:0000313" key="5">
    <source>
        <dbReference type="Proteomes" id="UP000008022"/>
    </source>
</evidence>
<organism evidence="4 5">
    <name type="scientific">Oryza rufipogon</name>
    <name type="common">Brownbeard rice</name>
    <name type="synonym">Asian wild rice</name>
    <dbReference type="NCBI Taxonomy" id="4529"/>
    <lineage>
        <taxon>Eukaryota</taxon>
        <taxon>Viridiplantae</taxon>
        <taxon>Streptophyta</taxon>
        <taxon>Embryophyta</taxon>
        <taxon>Tracheophyta</taxon>
        <taxon>Spermatophyta</taxon>
        <taxon>Magnoliopsida</taxon>
        <taxon>Liliopsida</taxon>
        <taxon>Poales</taxon>
        <taxon>Poaceae</taxon>
        <taxon>BOP clade</taxon>
        <taxon>Oryzoideae</taxon>
        <taxon>Oryzeae</taxon>
        <taxon>Oryzinae</taxon>
        <taxon>Oryza</taxon>
    </lineage>
</organism>
<comment type="similarity">
    <text evidence="1">Belongs to the peptidase A1 family.</text>
</comment>
<dbReference type="HOGENOM" id="CLU_036443_0_0_1"/>
<feature type="domain" description="Xylanase inhibitor N-terminal" evidence="3">
    <location>
        <begin position="86"/>
        <end position="223"/>
    </location>
</feature>
<keyword evidence="5" id="KW-1185">Reference proteome</keyword>
<dbReference type="GO" id="GO:0006508">
    <property type="term" value="P:proteolysis"/>
    <property type="evidence" value="ECO:0007669"/>
    <property type="project" value="InterPro"/>
</dbReference>
<dbReference type="CDD" id="cd05471">
    <property type="entry name" value="pepsin_like"/>
    <property type="match status" value="1"/>
</dbReference>
<proteinExistence type="inferred from homology"/>
<accession>A0A0E0PIG8</accession>
<dbReference type="SUPFAM" id="SSF50630">
    <property type="entry name" value="Acid proteases"/>
    <property type="match status" value="1"/>
</dbReference>
<evidence type="ECO:0000256" key="1">
    <source>
        <dbReference type="ARBA" id="ARBA00007447"/>
    </source>
</evidence>
<dbReference type="Proteomes" id="UP000008022">
    <property type="component" value="Unassembled WGS sequence"/>
</dbReference>
<dbReference type="PANTHER" id="PTHR13683:SF685">
    <property type="entry name" value="EUKARYOTIC ASPARTYL PROTEASE FAMILY PROTEIN"/>
    <property type="match status" value="1"/>
</dbReference>